<reference evidence="2 3" key="1">
    <citation type="submission" date="2019-09" db="EMBL/GenBank/DDBJ databases">
        <authorList>
            <person name="Brejova B."/>
        </authorList>
    </citation>
    <scope>NUCLEOTIDE SEQUENCE [LARGE SCALE GENOMIC DNA]</scope>
</reference>
<organism evidence="2 3">
    <name type="scientific">Magnusiomyces paraingens</name>
    <dbReference type="NCBI Taxonomy" id="2606893"/>
    <lineage>
        <taxon>Eukaryota</taxon>
        <taxon>Fungi</taxon>
        <taxon>Dikarya</taxon>
        <taxon>Ascomycota</taxon>
        <taxon>Saccharomycotina</taxon>
        <taxon>Dipodascomycetes</taxon>
        <taxon>Dipodascales</taxon>
        <taxon>Dipodascaceae</taxon>
        <taxon>Magnusiomyces</taxon>
    </lineage>
</organism>
<dbReference type="RefSeq" id="XP_031854747.1">
    <property type="nucleotide sequence ID" value="XM_031998856.1"/>
</dbReference>
<feature type="transmembrane region" description="Helical" evidence="1">
    <location>
        <begin position="124"/>
        <end position="145"/>
    </location>
</feature>
<feature type="transmembrane region" description="Helical" evidence="1">
    <location>
        <begin position="201"/>
        <end position="222"/>
    </location>
</feature>
<feature type="transmembrane region" description="Helical" evidence="1">
    <location>
        <begin position="400"/>
        <end position="420"/>
    </location>
</feature>
<dbReference type="PANTHER" id="PTHR31787:SF14">
    <property type="entry name" value="FRIZZLED AND SMOOTHENED-LIKE PROTEIN N-RELATED"/>
    <property type="match status" value="1"/>
</dbReference>
<dbReference type="EMBL" id="CABVLU010000003">
    <property type="protein sequence ID" value="VVT54569.1"/>
    <property type="molecule type" value="Genomic_DNA"/>
</dbReference>
<keyword evidence="1" id="KW-0472">Membrane</keyword>
<name>A0A5E8BVC4_9ASCO</name>
<dbReference type="InterPro" id="IPR050949">
    <property type="entry name" value="GPCR_Fz/Smo-like"/>
</dbReference>
<proteinExistence type="predicted"/>
<dbReference type="PANTHER" id="PTHR31787">
    <property type="entry name" value="G-PROTEIN-COUPLED RECEPTOR GPCR FAMILY PROTEIN"/>
    <property type="match status" value="1"/>
</dbReference>
<keyword evidence="1" id="KW-1133">Transmembrane helix</keyword>
<keyword evidence="1" id="KW-0812">Transmembrane</keyword>
<feature type="transmembrane region" description="Helical" evidence="1">
    <location>
        <begin position="234"/>
        <end position="257"/>
    </location>
</feature>
<evidence type="ECO:0000256" key="1">
    <source>
        <dbReference type="SAM" id="Phobius"/>
    </source>
</evidence>
<sequence>MTQTLSPSIFFSNIDTPVPLINFPIYLGLQLQSTLHPELAPSLPLFATTEQINNFVTKAQTSWDLPRLINESTTGCPASLYPWQPLDAIDEQHLESTRLCVSGCCQPCGFKHSMSRPVEQLQETFVLLAYASFLMSVFLVLSHMVNIRLTINAYTTLQSLSIIIFCIPFSFFLIDAKKTVCFDHITHSTGKSNVYCQTQGVLFVLGFHAVVLSLVVRVFSIYMTIVCSRSIPRVYPTIMTLGISIVFGSASSSFITYEGGVFCSPSPRTTKFLLQIPLIIYSCIGILLQLGTTIAVTKTLWIVRSNIIKSQQPADFKFKFSQKLKIILISYFKSVKLLWRTYILSMFLAAVMVFVTIQYVLLTRHGSRINDRLATIDWVSCILVKGNQQKCTKYLEGQGMYIRTLVTVILLLLFTILFLMTEYRVFLFRAWFQFLKHPSALFSQDRSDRILDTLDDSLSKVWLPEKLQNSFLGSFKGKRNESATQRALEAQLVLFTENQEKQRKLDEEDQLAHCENYQQGLSSIEVTSNTKNLRSNTKDSGKFHRCLTPVQQQELLIVRQQFEKPCSLMCKPRPTLSANNETPDNFPSGIKTLSSKSKKNLISKKNSDSNYKNYSITSEIVAEYESKCSPTSVRPSTTIIPTISEFPMHPKKAHIDDGQGRKKKRFMSGWKSMFCSPCSSSTPLEPIQERQNTQEEIIEWFNMQTKRHSTATCDPLTVPQEQESKNRHISTFLGIPTPPSVPLSPGGTVQLRSSWSAISGLWGNRHEDEVESRATENDEEMDFMEFLKKTAPPGR</sequence>
<evidence type="ECO:0000313" key="3">
    <source>
        <dbReference type="Proteomes" id="UP000398389"/>
    </source>
</evidence>
<accession>A0A5E8BVC4</accession>
<feature type="transmembrane region" description="Helical" evidence="1">
    <location>
        <begin position="278"/>
        <end position="303"/>
    </location>
</feature>
<dbReference type="Proteomes" id="UP000398389">
    <property type="component" value="Unassembled WGS sequence"/>
</dbReference>
<gene>
    <name evidence="2" type="ORF">SAPINGB_P004141</name>
</gene>
<evidence type="ECO:0000313" key="2">
    <source>
        <dbReference type="EMBL" id="VVT54569.1"/>
    </source>
</evidence>
<feature type="transmembrane region" description="Helical" evidence="1">
    <location>
        <begin position="151"/>
        <end position="174"/>
    </location>
</feature>
<dbReference type="AlphaFoldDB" id="A0A5E8BVC4"/>
<feature type="transmembrane region" description="Helical" evidence="1">
    <location>
        <begin position="342"/>
        <end position="362"/>
    </location>
</feature>
<dbReference type="OrthoDB" id="10659005at2759"/>
<dbReference type="GeneID" id="43582956"/>
<protein>
    <submittedName>
        <fullName evidence="2">Uncharacterized protein</fullName>
    </submittedName>
</protein>
<keyword evidence="3" id="KW-1185">Reference proteome</keyword>